<sequence>MPTANGITNAIAGSGNKGEARRLGRMCLALLGAAGIVWQGGALAQQAQPSQSVPAVSAADVPAAADTRQVDISEYIVRGNTVLDARTIEKAVTPFLGPKRTLKDIEGARDALLAAYNAKGYQSVYVDLPEQQVADGIVFLQVSETKVGRVRVVGSQYNSPSEIRNQVPALKEGAVPDFTQAQAELTALNRGGKRQVMPLVKQGAMPGTMDVDLKVDDSSPWRGSVGLNNDYSADTHHLRASASIGYDNLWQLGHSLSLSFFGTPQDFSETRVWSASYSAPLRGTNWSIEANGYISNSNVSTVGGTSVLGKGHSIGVKAVYTVPTAGEWYHSFSAGVDFKDNKEGLRLGATGDDVPLRYAPVTLGYAGFRQGERTQYGLNLSMVTGTRSFFGYGSNEAQFDYKRYKSSPSFTLFKADLNGSYTLPGNEQVGGRLSAQLTDSALISTEQMAAGGASSVRGYLSAEATGDYGLVGSLELRSRPLVWLNPWVENWRVYAFTDGGYLRLRDPLPEQNDSFNLASVGLGTNFTLVQRISGRLDLAYPLKKASRTEAHDWRLNFSVNANY</sequence>
<dbReference type="GO" id="GO:0098046">
    <property type="term" value="C:type V protein secretion system complex"/>
    <property type="evidence" value="ECO:0007669"/>
    <property type="project" value="TreeGrafter"/>
</dbReference>
<dbReference type="EMBL" id="WNDX01000039">
    <property type="protein sequence ID" value="KAF1044737.1"/>
    <property type="molecule type" value="Genomic_DNA"/>
</dbReference>
<dbReference type="PANTHER" id="PTHR34597:SF6">
    <property type="entry name" value="BLR6126 PROTEIN"/>
    <property type="match status" value="1"/>
</dbReference>
<protein>
    <submittedName>
        <fullName evidence="6">Heme/hemopexin transporter protein HuxB</fullName>
    </submittedName>
</protein>
<dbReference type="Gene3D" id="3.10.20.310">
    <property type="entry name" value="membrane protein fhac"/>
    <property type="match status" value="1"/>
</dbReference>
<organism evidence="6 7">
    <name type="scientific">Herbaspirillum frisingense</name>
    <dbReference type="NCBI Taxonomy" id="92645"/>
    <lineage>
        <taxon>Bacteria</taxon>
        <taxon>Pseudomonadati</taxon>
        <taxon>Pseudomonadota</taxon>
        <taxon>Betaproteobacteria</taxon>
        <taxon>Burkholderiales</taxon>
        <taxon>Oxalobacteraceae</taxon>
        <taxon>Herbaspirillum</taxon>
    </lineage>
</organism>
<dbReference type="Pfam" id="PF03865">
    <property type="entry name" value="ShlB"/>
    <property type="match status" value="1"/>
</dbReference>
<reference evidence="7" key="1">
    <citation type="journal article" date="2020" name="MBio">
        <title>Horizontal gene transfer to a defensive symbiont with a reduced genome amongst a multipartite beetle microbiome.</title>
        <authorList>
            <person name="Waterworth S.C."/>
            <person name="Florez L.V."/>
            <person name="Rees E.R."/>
            <person name="Hertweck C."/>
            <person name="Kaltenpoth M."/>
            <person name="Kwan J.C."/>
        </authorList>
    </citation>
    <scope>NUCLEOTIDE SEQUENCE [LARGE SCALE GENOMIC DNA]</scope>
</reference>
<feature type="domain" description="Haemolysin activator HlyB C-terminal" evidence="4">
    <location>
        <begin position="207"/>
        <end position="525"/>
    </location>
</feature>
<dbReference type="InterPro" id="IPR005565">
    <property type="entry name" value="Hemolysn_activator_HlyB_C"/>
</dbReference>
<name>A0A7V8FXR6_9BURK</name>
<evidence type="ECO:0000313" key="6">
    <source>
        <dbReference type="EMBL" id="KAF1044737.1"/>
    </source>
</evidence>
<evidence type="ECO:0000256" key="3">
    <source>
        <dbReference type="ARBA" id="ARBA00023237"/>
    </source>
</evidence>
<dbReference type="InterPro" id="IPR051544">
    <property type="entry name" value="TPS_OM_transporter"/>
</dbReference>
<evidence type="ECO:0000256" key="2">
    <source>
        <dbReference type="ARBA" id="ARBA00022692"/>
    </source>
</evidence>
<dbReference type="PANTHER" id="PTHR34597">
    <property type="entry name" value="SLR1661 PROTEIN"/>
    <property type="match status" value="1"/>
</dbReference>
<feature type="domain" description="Polypeptide-transport-associated ShlB-type" evidence="5">
    <location>
        <begin position="71"/>
        <end position="144"/>
    </location>
</feature>
<keyword evidence="2" id="KW-0812">Transmembrane</keyword>
<dbReference type="Pfam" id="PF08479">
    <property type="entry name" value="POTRA_2"/>
    <property type="match status" value="1"/>
</dbReference>
<dbReference type="Gene3D" id="2.40.160.50">
    <property type="entry name" value="membrane protein fhac: a member of the omp85/tpsb transporter family"/>
    <property type="match status" value="1"/>
</dbReference>
<evidence type="ECO:0000313" key="7">
    <source>
        <dbReference type="Proteomes" id="UP000462435"/>
    </source>
</evidence>
<evidence type="ECO:0000259" key="5">
    <source>
        <dbReference type="Pfam" id="PF08479"/>
    </source>
</evidence>
<dbReference type="Proteomes" id="UP000462435">
    <property type="component" value="Unassembled WGS sequence"/>
</dbReference>
<proteinExistence type="predicted"/>
<dbReference type="GO" id="GO:0046819">
    <property type="term" value="P:protein secretion by the type V secretion system"/>
    <property type="evidence" value="ECO:0007669"/>
    <property type="project" value="TreeGrafter"/>
</dbReference>
<keyword evidence="1" id="KW-1134">Transmembrane beta strand</keyword>
<dbReference type="AlphaFoldDB" id="A0A7V8FXR6"/>
<comment type="caution">
    <text evidence="6">The sequence shown here is derived from an EMBL/GenBank/DDBJ whole genome shotgun (WGS) entry which is preliminary data.</text>
</comment>
<gene>
    <name evidence="6" type="primary">hxuB</name>
    <name evidence="6" type="ORF">GAK35_01630</name>
</gene>
<dbReference type="GO" id="GO:0008320">
    <property type="term" value="F:protein transmembrane transporter activity"/>
    <property type="evidence" value="ECO:0007669"/>
    <property type="project" value="TreeGrafter"/>
</dbReference>
<evidence type="ECO:0000259" key="4">
    <source>
        <dbReference type="Pfam" id="PF03865"/>
    </source>
</evidence>
<accession>A0A7V8FXR6</accession>
<keyword evidence="1" id="KW-0472">Membrane</keyword>
<dbReference type="InterPro" id="IPR013686">
    <property type="entry name" value="Polypept-transport_assoc_ShlB"/>
</dbReference>
<keyword evidence="3" id="KW-0998">Cell outer membrane</keyword>
<evidence type="ECO:0000256" key="1">
    <source>
        <dbReference type="ARBA" id="ARBA00022452"/>
    </source>
</evidence>